<dbReference type="InterPro" id="IPR032675">
    <property type="entry name" value="LRR_dom_sf"/>
</dbReference>
<evidence type="ECO:0000259" key="3">
    <source>
        <dbReference type="Pfam" id="PF23598"/>
    </source>
</evidence>
<dbReference type="PROSITE" id="PS51450">
    <property type="entry name" value="LRR"/>
    <property type="match status" value="1"/>
</dbReference>
<gene>
    <name evidence="4" type="ORF">VNO80_13329</name>
</gene>
<dbReference type="SUPFAM" id="SSF52058">
    <property type="entry name" value="L domain-like"/>
    <property type="match status" value="2"/>
</dbReference>
<dbReference type="InterPro" id="IPR001611">
    <property type="entry name" value="Leu-rich_rpt"/>
</dbReference>
<dbReference type="Pfam" id="PF00560">
    <property type="entry name" value="LRR_1"/>
    <property type="match status" value="3"/>
</dbReference>
<dbReference type="PANTHER" id="PTHR48057">
    <property type="entry name" value="LEUCINE-RICH REPEAT SERINE/THREONINE-PROTEIN KINASE 1"/>
    <property type="match status" value="1"/>
</dbReference>
<sequence>MLCLAFKVVPGEQEMRCLQREREALLQFKASLLDLNGFPLGPLPPIVANGRGFSAATSLAISHFPEFLASLSNLTFFDLSWCHFGGKIPSQFGSLPHLKYLNLAGNELEGSIPPQLGNLSKLEYLDLSENNFEGNIPFQLGNLFMLEYLDLTWNNFEGNLPSQLGNLSNLQKFYLGGSYNGVQEINDGELSLIDCSLSNHFILSLRPYQFNFSTSLLAFHLSWNTFTSPVIFPWVSNITSNLVELYLDGNNLEVFVSNHFGMATNSLEHLDLFFNSFKGEVLKSFKNICTSHSLSMQGNNLTEDLPSILHNLSNGCIRYSLQNLDLSNNKIVGSLSDISLFLALKSLDLSRNRLNGKIREDIKLPSQMGFLSISSNFLEGGIPKSFGNACALRTLDMTNNNLSDEFSMIIHYLSRCARSHYKN</sequence>
<keyword evidence="1" id="KW-0433">Leucine-rich repeat</keyword>
<keyword evidence="2" id="KW-0677">Repeat</keyword>
<dbReference type="Gene3D" id="3.80.10.10">
    <property type="entry name" value="Ribonuclease Inhibitor"/>
    <property type="match status" value="2"/>
</dbReference>
<accession>A0AAN9R9U1</accession>
<protein>
    <recommendedName>
        <fullName evidence="3">Disease resistance R13L4/SHOC-2-like LRR domain-containing protein</fullName>
    </recommendedName>
</protein>
<dbReference type="PANTHER" id="PTHR48057:SF17">
    <property type="entry name" value="LRR RECEPTOR-LIKE SERINE_THREONINE-PROTEIN KINASE FLS2"/>
    <property type="match status" value="1"/>
</dbReference>
<name>A0AAN9R9U1_PHACN</name>
<dbReference type="Pfam" id="PF13516">
    <property type="entry name" value="LRR_6"/>
    <property type="match status" value="1"/>
</dbReference>
<evidence type="ECO:0000313" key="5">
    <source>
        <dbReference type="Proteomes" id="UP001374584"/>
    </source>
</evidence>
<dbReference type="Proteomes" id="UP001374584">
    <property type="component" value="Unassembled WGS sequence"/>
</dbReference>
<dbReference type="EMBL" id="JAYMYR010000005">
    <property type="protein sequence ID" value="KAK7364592.1"/>
    <property type="molecule type" value="Genomic_DNA"/>
</dbReference>
<dbReference type="InterPro" id="IPR055414">
    <property type="entry name" value="LRR_R13L4/SHOC2-like"/>
</dbReference>
<proteinExistence type="predicted"/>
<feature type="domain" description="Disease resistance R13L4/SHOC-2-like LRR" evidence="3">
    <location>
        <begin position="61"/>
        <end position="174"/>
    </location>
</feature>
<dbReference type="FunFam" id="3.80.10.10:FF:000383">
    <property type="entry name" value="Leucine-rich repeat receptor protein kinase EMS1"/>
    <property type="match status" value="1"/>
</dbReference>
<comment type="caution">
    <text evidence="4">The sequence shown here is derived from an EMBL/GenBank/DDBJ whole genome shotgun (WGS) entry which is preliminary data.</text>
</comment>
<evidence type="ECO:0000256" key="1">
    <source>
        <dbReference type="ARBA" id="ARBA00022614"/>
    </source>
</evidence>
<dbReference type="Pfam" id="PF23598">
    <property type="entry name" value="LRR_14"/>
    <property type="match status" value="1"/>
</dbReference>
<reference evidence="4 5" key="1">
    <citation type="submission" date="2024-01" db="EMBL/GenBank/DDBJ databases">
        <title>The genomes of 5 underutilized Papilionoideae crops provide insights into root nodulation and disease resistanc.</title>
        <authorList>
            <person name="Jiang F."/>
        </authorList>
    </citation>
    <scope>NUCLEOTIDE SEQUENCE [LARGE SCALE GENOMIC DNA]</scope>
    <source>
        <strain evidence="4">JINMINGXINNONG_FW02</strain>
        <tissue evidence="4">Leaves</tissue>
    </source>
</reference>
<dbReference type="AlphaFoldDB" id="A0AAN9R9U1"/>
<dbReference type="InterPro" id="IPR052595">
    <property type="entry name" value="LRRC69/RLP"/>
</dbReference>
<evidence type="ECO:0000256" key="2">
    <source>
        <dbReference type="ARBA" id="ARBA00022737"/>
    </source>
</evidence>
<keyword evidence="5" id="KW-1185">Reference proteome</keyword>
<evidence type="ECO:0000313" key="4">
    <source>
        <dbReference type="EMBL" id="KAK7364592.1"/>
    </source>
</evidence>
<organism evidence="4 5">
    <name type="scientific">Phaseolus coccineus</name>
    <name type="common">Scarlet runner bean</name>
    <name type="synonym">Phaseolus multiflorus</name>
    <dbReference type="NCBI Taxonomy" id="3886"/>
    <lineage>
        <taxon>Eukaryota</taxon>
        <taxon>Viridiplantae</taxon>
        <taxon>Streptophyta</taxon>
        <taxon>Embryophyta</taxon>
        <taxon>Tracheophyta</taxon>
        <taxon>Spermatophyta</taxon>
        <taxon>Magnoliopsida</taxon>
        <taxon>eudicotyledons</taxon>
        <taxon>Gunneridae</taxon>
        <taxon>Pentapetalae</taxon>
        <taxon>rosids</taxon>
        <taxon>fabids</taxon>
        <taxon>Fabales</taxon>
        <taxon>Fabaceae</taxon>
        <taxon>Papilionoideae</taxon>
        <taxon>50 kb inversion clade</taxon>
        <taxon>NPAAA clade</taxon>
        <taxon>indigoferoid/millettioid clade</taxon>
        <taxon>Phaseoleae</taxon>
        <taxon>Phaseolus</taxon>
    </lineage>
</organism>